<dbReference type="GO" id="GO:0051536">
    <property type="term" value="F:iron-sulfur cluster binding"/>
    <property type="evidence" value="ECO:0007669"/>
    <property type="project" value="UniProtKB-KW"/>
</dbReference>
<feature type="domain" description="Radical SAM core" evidence="6">
    <location>
        <begin position="110"/>
        <end position="321"/>
    </location>
</feature>
<evidence type="ECO:0000256" key="1">
    <source>
        <dbReference type="ARBA" id="ARBA00022691"/>
    </source>
</evidence>
<dbReference type="SUPFAM" id="SSF102114">
    <property type="entry name" value="Radical SAM enzymes"/>
    <property type="match status" value="1"/>
</dbReference>
<protein>
    <submittedName>
        <fullName evidence="7">Radical SAM protein</fullName>
    </submittedName>
</protein>
<dbReference type="CDD" id="cd01335">
    <property type="entry name" value="Radical_SAM"/>
    <property type="match status" value="1"/>
</dbReference>
<dbReference type="InterPro" id="IPR058240">
    <property type="entry name" value="rSAM_sf"/>
</dbReference>
<keyword evidence="1" id="KW-0949">S-adenosyl-L-methionine</keyword>
<evidence type="ECO:0000313" key="8">
    <source>
        <dbReference type="Proteomes" id="UP000460257"/>
    </source>
</evidence>
<keyword evidence="3" id="KW-0408">Iron</keyword>
<gene>
    <name evidence="7" type="ORF">FRC54_10530</name>
</gene>
<dbReference type="Pfam" id="PF13186">
    <property type="entry name" value="SPASM"/>
    <property type="match status" value="1"/>
</dbReference>
<organism evidence="7 8">
    <name type="scientific">Candidatus Weimeria bifida</name>
    <dbReference type="NCBI Taxonomy" id="2599074"/>
    <lineage>
        <taxon>Bacteria</taxon>
        <taxon>Bacillati</taxon>
        <taxon>Bacillota</taxon>
        <taxon>Clostridia</taxon>
        <taxon>Lachnospirales</taxon>
        <taxon>Lachnospiraceae</taxon>
        <taxon>Candidatus Weimeria</taxon>
    </lineage>
</organism>
<dbReference type="Proteomes" id="UP000460257">
    <property type="component" value="Unassembled WGS sequence"/>
</dbReference>
<evidence type="ECO:0000256" key="2">
    <source>
        <dbReference type="ARBA" id="ARBA00022723"/>
    </source>
</evidence>
<keyword evidence="4" id="KW-0411">Iron-sulfur</keyword>
<reference evidence="7" key="1">
    <citation type="journal article" date="2020" name="Appl. Environ. Microbiol.">
        <title>Medium-Chain Fatty Acid Synthesis by 'Candidatus Weimeria bifida' gen. nov., sp. nov., and 'Candidatus Pseudoramibacter fermentans' sp. nov.</title>
        <authorList>
            <person name="Scarborough M.J."/>
            <person name="Myers K.S."/>
            <person name="Donohue T.J."/>
            <person name="Noguera D.R."/>
        </authorList>
    </citation>
    <scope>NUCLEOTIDE SEQUENCE</scope>
    <source>
        <strain evidence="7">LCO1.1</strain>
    </source>
</reference>
<evidence type="ECO:0000259" key="6">
    <source>
        <dbReference type="PROSITE" id="PS51918"/>
    </source>
</evidence>
<evidence type="ECO:0000256" key="3">
    <source>
        <dbReference type="ARBA" id="ARBA00023004"/>
    </source>
</evidence>
<sequence>MADLKHKAERAAFDVAITAALKHVNKGRGKAMCQMVDLVQKVLKNTWPDKAYDALRAQFEDENSKWMQFTNKIFDEVDPRLIKMAALNLGYEAAFRGYKDTRALGDKEGCNIPWSILVDPTSACNLHCTGCWAAEYGNKLNLTYEELDKLITEGEEMGIHNWLFTGGEPLVRKDDLIKLAAKHQTSYFQPFTNGTLIDQEFCEKVREVGNMSFALSVEGFEEANDGRRGKGVFDKVMHAMDLLKKNKLFFGCSICYTSVNYKNVTCDEFLDLLVEKGARYIWYFHYMPTGAAGAPELCPTPEQREYMFHRVREIRGFKGGKPIFALDFQNDGEFVGGCVAGGREYCHINARGDVDPCVFIHYSSANIRKDSLLDCFKQPIFQLYRQQQPFNKNMLQPCPMLENPEILGQLVKEGKAVPTDPESPEDPEDLYKKTKPYADAWAPVAKRLWAEEHPDRVEKEPEKEEKTSSQAV</sequence>
<dbReference type="SFLD" id="SFLDG01067">
    <property type="entry name" value="SPASM/twitch_domain_containing"/>
    <property type="match status" value="1"/>
</dbReference>
<accession>A0A6N7J2K1</accession>
<name>A0A6N7J2K1_9FIRM</name>
<dbReference type="AlphaFoldDB" id="A0A6N7J2K1"/>
<feature type="region of interest" description="Disordered" evidence="5">
    <location>
        <begin position="452"/>
        <end position="472"/>
    </location>
</feature>
<dbReference type="InterPro" id="IPR013785">
    <property type="entry name" value="Aldolase_TIM"/>
</dbReference>
<comment type="caution">
    <text evidence="7">The sequence shown here is derived from an EMBL/GenBank/DDBJ whole genome shotgun (WGS) entry which is preliminary data.</text>
</comment>
<dbReference type="Pfam" id="PF04055">
    <property type="entry name" value="Radical_SAM"/>
    <property type="match status" value="1"/>
</dbReference>
<dbReference type="GO" id="GO:0046872">
    <property type="term" value="F:metal ion binding"/>
    <property type="evidence" value="ECO:0007669"/>
    <property type="project" value="UniProtKB-KW"/>
</dbReference>
<evidence type="ECO:0000256" key="4">
    <source>
        <dbReference type="ARBA" id="ARBA00023014"/>
    </source>
</evidence>
<feature type="region of interest" description="Disordered" evidence="5">
    <location>
        <begin position="414"/>
        <end position="436"/>
    </location>
</feature>
<evidence type="ECO:0000256" key="5">
    <source>
        <dbReference type="SAM" id="MobiDB-lite"/>
    </source>
</evidence>
<dbReference type="CDD" id="cd21128">
    <property type="entry name" value="SPASM_rSAM"/>
    <property type="match status" value="1"/>
</dbReference>
<evidence type="ECO:0000313" key="7">
    <source>
        <dbReference type="EMBL" id="MQN02303.1"/>
    </source>
</evidence>
<dbReference type="InterPro" id="IPR023885">
    <property type="entry name" value="4Fe4S-binding_SPASM_dom"/>
</dbReference>
<dbReference type="Gene3D" id="3.20.20.70">
    <property type="entry name" value="Aldolase class I"/>
    <property type="match status" value="1"/>
</dbReference>
<dbReference type="EMBL" id="VOGC01000009">
    <property type="protein sequence ID" value="MQN02303.1"/>
    <property type="molecule type" value="Genomic_DNA"/>
</dbReference>
<dbReference type="PANTHER" id="PTHR43524">
    <property type="entry name" value="RADICAL SAM SUPERFAMILY PROTEIN"/>
    <property type="match status" value="1"/>
</dbReference>
<dbReference type="InterPro" id="IPR007197">
    <property type="entry name" value="rSAM"/>
</dbReference>
<keyword evidence="8" id="KW-1185">Reference proteome</keyword>
<dbReference type="PANTHER" id="PTHR43524:SF1">
    <property type="entry name" value="RADICAL SAM SUPERFAMILY PROTEIN"/>
    <property type="match status" value="1"/>
</dbReference>
<proteinExistence type="predicted"/>
<dbReference type="GO" id="GO:0003824">
    <property type="term" value="F:catalytic activity"/>
    <property type="evidence" value="ECO:0007669"/>
    <property type="project" value="InterPro"/>
</dbReference>
<keyword evidence="2" id="KW-0479">Metal-binding</keyword>
<dbReference type="PROSITE" id="PS51918">
    <property type="entry name" value="RADICAL_SAM"/>
    <property type="match status" value="1"/>
</dbReference>
<dbReference type="SFLD" id="SFLDS00029">
    <property type="entry name" value="Radical_SAM"/>
    <property type="match status" value="1"/>
</dbReference>